<dbReference type="Gene3D" id="3.10.180.10">
    <property type="entry name" value="2,3-Dihydroxybiphenyl 1,2-Dioxygenase, domain 1"/>
    <property type="match status" value="1"/>
</dbReference>
<keyword evidence="3" id="KW-1185">Reference proteome</keyword>
<dbReference type="InterPro" id="IPR004360">
    <property type="entry name" value="Glyas_Fos-R_dOase_dom"/>
</dbReference>
<evidence type="ECO:0000259" key="1">
    <source>
        <dbReference type="PROSITE" id="PS51819"/>
    </source>
</evidence>
<gene>
    <name evidence="2" type="ORF">Voc01_037940</name>
</gene>
<protein>
    <recommendedName>
        <fullName evidence="1">VOC domain-containing protein</fullName>
    </recommendedName>
</protein>
<dbReference type="AlphaFoldDB" id="A0A8J4EEC3"/>
<comment type="caution">
    <text evidence="2">The sequence shown here is derived from an EMBL/GenBank/DDBJ whole genome shotgun (WGS) entry which is preliminary data.</text>
</comment>
<evidence type="ECO:0000313" key="3">
    <source>
        <dbReference type="Proteomes" id="UP000635606"/>
    </source>
</evidence>
<proteinExistence type="predicted"/>
<feature type="domain" description="VOC" evidence="1">
    <location>
        <begin position="8"/>
        <end position="148"/>
    </location>
</feature>
<sequence length="148" mass="16436">MGASIYGVRLRLELFVDDLAVSEGFYTGLLGFEVVSRAADYVSVRRGSVLFGLGPVSKLPADDDRPWPGPHGPRRPFGPGFTRRRLAADRGAGTEIVLELDDVGEVAALHDRCLAADVVVDDLRQRPWGLWDFRIVDPDGYYLRLTHR</sequence>
<dbReference type="Pfam" id="PF00903">
    <property type="entry name" value="Glyoxalase"/>
    <property type="match status" value="1"/>
</dbReference>
<reference evidence="2" key="1">
    <citation type="submission" date="2021-01" db="EMBL/GenBank/DDBJ databases">
        <title>Whole genome shotgun sequence of Virgisporangium ochraceum NBRC 16418.</title>
        <authorList>
            <person name="Komaki H."/>
            <person name="Tamura T."/>
        </authorList>
    </citation>
    <scope>NUCLEOTIDE SEQUENCE</scope>
    <source>
        <strain evidence="2">NBRC 16418</strain>
    </source>
</reference>
<dbReference type="InterPro" id="IPR037523">
    <property type="entry name" value="VOC_core"/>
</dbReference>
<accession>A0A8J4EEC3</accession>
<evidence type="ECO:0000313" key="2">
    <source>
        <dbReference type="EMBL" id="GIJ68877.1"/>
    </source>
</evidence>
<dbReference type="SUPFAM" id="SSF54593">
    <property type="entry name" value="Glyoxalase/Bleomycin resistance protein/Dihydroxybiphenyl dioxygenase"/>
    <property type="match status" value="1"/>
</dbReference>
<dbReference type="InterPro" id="IPR029068">
    <property type="entry name" value="Glyas_Bleomycin-R_OHBP_Dase"/>
</dbReference>
<dbReference type="PROSITE" id="PS51819">
    <property type="entry name" value="VOC"/>
    <property type="match status" value="1"/>
</dbReference>
<dbReference type="EMBL" id="BOPH01000050">
    <property type="protein sequence ID" value="GIJ68877.1"/>
    <property type="molecule type" value="Genomic_DNA"/>
</dbReference>
<organism evidence="2 3">
    <name type="scientific">Virgisporangium ochraceum</name>
    <dbReference type="NCBI Taxonomy" id="65505"/>
    <lineage>
        <taxon>Bacteria</taxon>
        <taxon>Bacillati</taxon>
        <taxon>Actinomycetota</taxon>
        <taxon>Actinomycetes</taxon>
        <taxon>Micromonosporales</taxon>
        <taxon>Micromonosporaceae</taxon>
        <taxon>Virgisporangium</taxon>
    </lineage>
</organism>
<dbReference type="Proteomes" id="UP000635606">
    <property type="component" value="Unassembled WGS sequence"/>
</dbReference>
<name>A0A8J4EEC3_9ACTN</name>